<evidence type="ECO:0000313" key="1">
    <source>
        <dbReference type="EMBL" id="ELU42978.1"/>
    </source>
</evidence>
<organism evidence="1 2">
    <name type="scientific">Thanatephorus cucumeris (strain AG1-IA)</name>
    <name type="common">Rice sheath blight fungus</name>
    <name type="synonym">Rhizoctonia solani</name>
    <dbReference type="NCBI Taxonomy" id="983506"/>
    <lineage>
        <taxon>Eukaryota</taxon>
        <taxon>Fungi</taxon>
        <taxon>Dikarya</taxon>
        <taxon>Basidiomycota</taxon>
        <taxon>Agaricomycotina</taxon>
        <taxon>Agaricomycetes</taxon>
        <taxon>Cantharellales</taxon>
        <taxon>Ceratobasidiaceae</taxon>
        <taxon>Rhizoctonia</taxon>
        <taxon>Rhizoctonia solani AG-1</taxon>
    </lineage>
</organism>
<protein>
    <submittedName>
        <fullName evidence="1">Uncharacterized protein</fullName>
    </submittedName>
</protein>
<gene>
    <name evidence="1" type="ORF">AG1IA_02995</name>
</gene>
<accession>L8X1T6</accession>
<name>L8X1T6_THACA</name>
<keyword evidence="2" id="KW-1185">Reference proteome</keyword>
<sequence>MVQMNHSGRKIHMGYLPEVLGSQSRELLRRHSTSTASNDVPGARQVYGFAFSNASRVLLITTQSLCSRLPATPSPSMRTVAFFSAPAPGSLTRTASRTGILHALRTSIRILTCAYISICGDQTGA</sequence>
<reference evidence="1 2" key="1">
    <citation type="journal article" date="2013" name="Nat. Commun.">
        <title>The evolution and pathogenic mechanisms of the rice sheath blight pathogen.</title>
        <authorList>
            <person name="Zheng A."/>
            <person name="Lin R."/>
            <person name="Xu L."/>
            <person name="Qin P."/>
            <person name="Tang C."/>
            <person name="Ai P."/>
            <person name="Zhang D."/>
            <person name="Liu Y."/>
            <person name="Sun Z."/>
            <person name="Feng H."/>
            <person name="Wang Y."/>
            <person name="Chen Y."/>
            <person name="Liang X."/>
            <person name="Fu R."/>
            <person name="Li Q."/>
            <person name="Zhang J."/>
            <person name="Yu X."/>
            <person name="Xie Z."/>
            <person name="Ding L."/>
            <person name="Guan P."/>
            <person name="Tang J."/>
            <person name="Liang Y."/>
            <person name="Wang S."/>
            <person name="Deng Q."/>
            <person name="Li S."/>
            <person name="Zhu J."/>
            <person name="Wang L."/>
            <person name="Liu H."/>
            <person name="Li P."/>
        </authorList>
    </citation>
    <scope>NUCLEOTIDE SEQUENCE [LARGE SCALE GENOMIC DNA]</scope>
    <source>
        <strain evidence="2">AG-1 IA</strain>
    </source>
</reference>
<dbReference type="AlphaFoldDB" id="L8X1T6"/>
<dbReference type="EMBL" id="AFRT01000667">
    <property type="protein sequence ID" value="ELU42978.1"/>
    <property type="molecule type" value="Genomic_DNA"/>
</dbReference>
<dbReference type="HOGENOM" id="CLU_1994155_0_0_1"/>
<proteinExistence type="predicted"/>
<evidence type="ECO:0000313" key="2">
    <source>
        <dbReference type="Proteomes" id="UP000011668"/>
    </source>
</evidence>
<dbReference type="Proteomes" id="UP000011668">
    <property type="component" value="Unassembled WGS sequence"/>
</dbReference>
<comment type="caution">
    <text evidence="1">The sequence shown here is derived from an EMBL/GenBank/DDBJ whole genome shotgun (WGS) entry which is preliminary data.</text>
</comment>